<dbReference type="Gene3D" id="3.40.640.10">
    <property type="entry name" value="Type I PLP-dependent aspartate aminotransferase-like (Major domain)"/>
    <property type="match status" value="1"/>
</dbReference>
<dbReference type="Gene3D" id="3.90.1150.10">
    <property type="entry name" value="Aspartate Aminotransferase, domain 1"/>
    <property type="match status" value="1"/>
</dbReference>
<dbReference type="InterPro" id="IPR016454">
    <property type="entry name" value="Cysteine_dSase"/>
</dbReference>
<evidence type="ECO:0000256" key="2">
    <source>
        <dbReference type="ARBA" id="ARBA00022898"/>
    </source>
</evidence>
<keyword evidence="5" id="KW-1185">Reference proteome</keyword>
<evidence type="ECO:0000313" key="4">
    <source>
        <dbReference type="EMBL" id="WLV23795.1"/>
    </source>
</evidence>
<reference evidence="4" key="1">
    <citation type="submission" date="2023-06" db="EMBL/GenBank/DDBJ databases">
        <title>A Treasure from Seagulls: Isolation and Description of Aciduricobacillus qingdaonensis gen. nov., sp. nov., a Rare Obligately Uric Acid-utilizing Member in the Family Bacillaceae.</title>
        <authorList>
            <person name="Liu W."/>
            <person name="Wang B."/>
        </authorList>
    </citation>
    <scope>NUCLEOTIDE SEQUENCE</scope>
    <source>
        <strain evidence="4">44XB</strain>
    </source>
</reference>
<comment type="cofactor">
    <cofactor evidence="1">
        <name>pyridoxal 5'-phosphate</name>
        <dbReference type="ChEBI" id="CHEBI:597326"/>
    </cofactor>
</comment>
<organism evidence="4 5">
    <name type="scientific">Aciduricibacillus chroicocephali</name>
    <dbReference type="NCBI Taxonomy" id="3054939"/>
    <lineage>
        <taxon>Bacteria</taxon>
        <taxon>Bacillati</taxon>
        <taxon>Bacillota</taxon>
        <taxon>Bacilli</taxon>
        <taxon>Bacillales</taxon>
        <taxon>Bacillaceae</taxon>
        <taxon>Aciduricibacillus</taxon>
    </lineage>
</organism>
<name>A0ABY9KTC3_9BACI</name>
<dbReference type="InterPro" id="IPR000192">
    <property type="entry name" value="Aminotrans_V_dom"/>
</dbReference>
<dbReference type="PANTHER" id="PTHR11601">
    <property type="entry name" value="CYSTEINE DESULFURYLASE FAMILY MEMBER"/>
    <property type="match status" value="1"/>
</dbReference>
<proteinExistence type="predicted"/>
<dbReference type="PANTHER" id="PTHR11601:SF50">
    <property type="entry name" value="CYSTEINE DESULFURASE ISCS 2-RELATED"/>
    <property type="match status" value="1"/>
</dbReference>
<dbReference type="InterPro" id="IPR015421">
    <property type="entry name" value="PyrdxlP-dep_Trfase_major"/>
</dbReference>
<dbReference type="InterPro" id="IPR015422">
    <property type="entry name" value="PyrdxlP-dep_Trfase_small"/>
</dbReference>
<keyword evidence="2" id="KW-0663">Pyridoxal phosphate</keyword>
<evidence type="ECO:0000259" key="3">
    <source>
        <dbReference type="Pfam" id="PF00266"/>
    </source>
</evidence>
<dbReference type="RefSeq" id="WP_348026168.1">
    <property type="nucleotide sequence ID" value="NZ_CP129113.1"/>
</dbReference>
<dbReference type="SUPFAM" id="SSF53383">
    <property type="entry name" value="PLP-dependent transferases"/>
    <property type="match status" value="1"/>
</dbReference>
<gene>
    <name evidence="4" type="ORF">QR721_09090</name>
</gene>
<dbReference type="InterPro" id="IPR015424">
    <property type="entry name" value="PyrdxlP-dep_Trfase"/>
</dbReference>
<dbReference type="EMBL" id="CP129113">
    <property type="protein sequence ID" value="WLV23795.1"/>
    <property type="molecule type" value="Genomic_DNA"/>
</dbReference>
<feature type="domain" description="Aminotransferase class V" evidence="3">
    <location>
        <begin position="2"/>
        <end position="364"/>
    </location>
</feature>
<evidence type="ECO:0000313" key="5">
    <source>
        <dbReference type="Proteomes" id="UP001180087"/>
    </source>
</evidence>
<accession>A0ABY9KTC3</accession>
<evidence type="ECO:0000256" key="1">
    <source>
        <dbReference type="ARBA" id="ARBA00001933"/>
    </source>
</evidence>
<dbReference type="Proteomes" id="UP001180087">
    <property type="component" value="Chromosome"/>
</dbReference>
<dbReference type="Pfam" id="PF00266">
    <property type="entry name" value="Aminotran_5"/>
    <property type="match status" value="1"/>
</dbReference>
<sequence length="380" mass="41872">MIYLDNSATTKPLQEVVDSFIQATNEFFANPSSLHQLGGQSEQLLDRARNQAAKLLHVSPDELIFTSGGTEGNNLAIKGAALEHKSRGSHIITTAIEHPSVIEAFQSLEKIGFKTTYLSVDESGRIDLKELQQAIRKDTILLSVMHVNNEIGTVQDIEAIGRIAAEYPKLLFHVDYVQGLGKLPLDFRTARIDLCTMSGHKIHGMKGTGLLYKRKGVKLFPLFDGGGQEFGVRSGTENVAGTVSFSKALRLALENEQQGVNRMNVLRNKLFQKLEQNPYVQLNTPKQHAAPHIVHFSVPGIKPEVMIHMLGEYGIYVSTKSACSSKDSRKSQVLTACGHDEERAVSGIRVSMSTLTTAEEIDTFLNIFNASVEKLKVVMK</sequence>
<dbReference type="PIRSF" id="PIRSF005572">
    <property type="entry name" value="NifS"/>
    <property type="match status" value="1"/>
</dbReference>
<protein>
    <submittedName>
        <fullName evidence="4">Cysteine desulfurase family protein</fullName>
    </submittedName>
</protein>